<keyword evidence="11" id="KW-1185">Reference proteome</keyword>
<gene>
    <name evidence="10" type="ORF">AQPE_1276</name>
</gene>
<reference evidence="10" key="1">
    <citation type="journal article" date="2020" name="Int. J. Syst. Evol. Microbiol.">
        <title>Aquipluma nitroreducens gen. nov. sp. nov., a novel facultatively anaerobic bacterium isolated from a freshwater lake.</title>
        <authorList>
            <person name="Watanabe M."/>
            <person name="Kojima H."/>
            <person name="Fukui M."/>
        </authorList>
    </citation>
    <scope>NUCLEOTIDE SEQUENCE</scope>
    <source>
        <strain evidence="10">MeG22</strain>
    </source>
</reference>
<dbReference type="GO" id="GO:0000976">
    <property type="term" value="F:transcription cis-regulatory region binding"/>
    <property type="evidence" value="ECO:0007669"/>
    <property type="project" value="TreeGrafter"/>
</dbReference>
<keyword evidence="2" id="KW-0902">Two-component regulatory system</keyword>
<accession>A0A5K7S6M4</accession>
<evidence type="ECO:0000256" key="7">
    <source>
        <dbReference type="PROSITE-ProRule" id="PRU01091"/>
    </source>
</evidence>
<evidence type="ECO:0000256" key="4">
    <source>
        <dbReference type="ARBA" id="ARBA00023125"/>
    </source>
</evidence>
<dbReference type="PANTHER" id="PTHR48111">
    <property type="entry name" value="REGULATOR OF RPOS"/>
    <property type="match status" value="1"/>
</dbReference>
<proteinExistence type="predicted"/>
<dbReference type="InterPro" id="IPR036388">
    <property type="entry name" value="WH-like_DNA-bd_sf"/>
</dbReference>
<dbReference type="SMART" id="SM00862">
    <property type="entry name" value="Trans_reg_C"/>
    <property type="match status" value="1"/>
</dbReference>
<dbReference type="GO" id="GO:0006355">
    <property type="term" value="P:regulation of DNA-templated transcription"/>
    <property type="evidence" value="ECO:0007669"/>
    <property type="project" value="InterPro"/>
</dbReference>
<dbReference type="SUPFAM" id="SSF52172">
    <property type="entry name" value="CheY-like"/>
    <property type="match status" value="1"/>
</dbReference>
<dbReference type="SMART" id="SM00448">
    <property type="entry name" value="REC"/>
    <property type="match status" value="1"/>
</dbReference>
<dbReference type="Gene3D" id="1.10.10.10">
    <property type="entry name" value="Winged helix-like DNA-binding domain superfamily/Winged helix DNA-binding domain"/>
    <property type="match status" value="1"/>
</dbReference>
<dbReference type="InterPro" id="IPR011006">
    <property type="entry name" value="CheY-like_superfamily"/>
</dbReference>
<dbReference type="GO" id="GO:0005829">
    <property type="term" value="C:cytosol"/>
    <property type="evidence" value="ECO:0007669"/>
    <property type="project" value="TreeGrafter"/>
</dbReference>
<dbReference type="PROSITE" id="PS50110">
    <property type="entry name" value="RESPONSE_REGULATORY"/>
    <property type="match status" value="1"/>
</dbReference>
<dbReference type="GO" id="GO:0000156">
    <property type="term" value="F:phosphorelay response regulator activity"/>
    <property type="evidence" value="ECO:0007669"/>
    <property type="project" value="TreeGrafter"/>
</dbReference>
<dbReference type="Proteomes" id="UP001193389">
    <property type="component" value="Chromosome"/>
</dbReference>
<keyword evidence="3" id="KW-0805">Transcription regulation</keyword>
<evidence type="ECO:0000256" key="1">
    <source>
        <dbReference type="ARBA" id="ARBA00022553"/>
    </source>
</evidence>
<evidence type="ECO:0000313" key="10">
    <source>
        <dbReference type="EMBL" id="BBE17127.1"/>
    </source>
</evidence>
<dbReference type="CDD" id="cd00383">
    <property type="entry name" value="trans_reg_C"/>
    <property type="match status" value="1"/>
</dbReference>
<keyword evidence="1 6" id="KW-0597">Phosphoprotein</keyword>
<evidence type="ECO:0000256" key="5">
    <source>
        <dbReference type="ARBA" id="ARBA00023163"/>
    </source>
</evidence>
<dbReference type="Pfam" id="PF00072">
    <property type="entry name" value="Response_reg"/>
    <property type="match status" value="1"/>
</dbReference>
<sequence>MSQYHKVISTMRILTVEDEPSISNFIRDGLEEEGFAVDVADNGKKGLQLALDNLEEYDVILLDWMLPGMSGIEICRNIRLENKVVPIIFLTAKDTVDDVVFGLESGANDYIRKPFSFEELLARIRVLMRKNETQSTIFSAGDIVLNIEKHTVTKKENQIELTQKEFSLLEYFLRNKGKVCRRTRIIEEVWDIHFDYDNSVIDVYINSLRKKLDEVGKPSLITTVRGVGYKIDTDE</sequence>
<feature type="domain" description="Response regulatory" evidence="8">
    <location>
        <begin position="12"/>
        <end position="128"/>
    </location>
</feature>
<evidence type="ECO:0000256" key="6">
    <source>
        <dbReference type="PROSITE-ProRule" id="PRU00169"/>
    </source>
</evidence>
<feature type="modified residue" description="4-aspartylphosphate" evidence="6">
    <location>
        <position position="63"/>
    </location>
</feature>
<organism evidence="10 11">
    <name type="scientific">Aquipluma nitroreducens</name>
    <dbReference type="NCBI Taxonomy" id="2010828"/>
    <lineage>
        <taxon>Bacteria</taxon>
        <taxon>Pseudomonadati</taxon>
        <taxon>Bacteroidota</taxon>
        <taxon>Bacteroidia</taxon>
        <taxon>Marinilabiliales</taxon>
        <taxon>Prolixibacteraceae</taxon>
        <taxon>Aquipluma</taxon>
    </lineage>
</organism>
<name>A0A5K7S6M4_9BACT</name>
<dbReference type="PROSITE" id="PS51755">
    <property type="entry name" value="OMPR_PHOB"/>
    <property type="match status" value="1"/>
</dbReference>
<evidence type="ECO:0000259" key="9">
    <source>
        <dbReference type="PROSITE" id="PS51755"/>
    </source>
</evidence>
<dbReference type="PANTHER" id="PTHR48111:SF22">
    <property type="entry name" value="REGULATOR OF RPOS"/>
    <property type="match status" value="1"/>
</dbReference>
<feature type="DNA-binding region" description="OmpR/PhoB-type" evidence="7">
    <location>
        <begin position="135"/>
        <end position="233"/>
    </location>
</feature>
<dbReference type="InterPro" id="IPR039420">
    <property type="entry name" value="WalR-like"/>
</dbReference>
<dbReference type="Gene3D" id="3.40.50.2300">
    <property type="match status" value="1"/>
</dbReference>
<dbReference type="AlphaFoldDB" id="A0A5K7S6M4"/>
<dbReference type="InterPro" id="IPR001789">
    <property type="entry name" value="Sig_transdc_resp-reg_receiver"/>
</dbReference>
<dbReference type="Gene3D" id="6.10.250.690">
    <property type="match status" value="1"/>
</dbReference>
<dbReference type="Pfam" id="PF00486">
    <property type="entry name" value="Trans_reg_C"/>
    <property type="match status" value="1"/>
</dbReference>
<dbReference type="InterPro" id="IPR001867">
    <property type="entry name" value="OmpR/PhoB-type_DNA-bd"/>
</dbReference>
<dbReference type="EMBL" id="AP018694">
    <property type="protein sequence ID" value="BBE17127.1"/>
    <property type="molecule type" value="Genomic_DNA"/>
</dbReference>
<dbReference type="FunFam" id="1.10.10.10:FF:000005">
    <property type="entry name" value="Two-component system response regulator"/>
    <property type="match status" value="1"/>
</dbReference>
<evidence type="ECO:0000313" key="11">
    <source>
        <dbReference type="Proteomes" id="UP001193389"/>
    </source>
</evidence>
<dbReference type="CDD" id="cd19935">
    <property type="entry name" value="REC_OmpR_CusR-like"/>
    <property type="match status" value="1"/>
</dbReference>
<evidence type="ECO:0000259" key="8">
    <source>
        <dbReference type="PROSITE" id="PS50110"/>
    </source>
</evidence>
<feature type="domain" description="OmpR/PhoB-type" evidence="9">
    <location>
        <begin position="135"/>
        <end position="233"/>
    </location>
</feature>
<dbReference type="KEGG" id="anf:AQPE_1276"/>
<keyword evidence="5" id="KW-0804">Transcription</keyword>
<evidence type="ECO:0000256" key="3">
    <source>
        <dbReference type="ARBA" id="ARBA00023015"/>
    </source>
</evidence>
<dbReference type="FunFam" id="3.40.50.2300:FF:000001">
    <property type="entry name" value="DNA-binding response regulator PhoB"/>
    <property type="match status" value="1"/>
</dbReference>
<protein>
    <submittedName>
        <fullName evidence="10">Phosphate regulon transcriptional regulatory protein PhoB</fullName>
    </submittedName>
</protein>
<dbReference type="GO" id="GO:0032993">
    <property type="term" value="C:protein-DNA complex"/>
    <property type="evidence" value="ECO:0007669"/>
    <property type="project" value="TreeGrafter"/>
</dbReference>
<evidence type="ECO:0000256" key="2">
    <source>
        <dbReference type="ARBA" id="ARBA00023012"/>
    </source>
</evidence>
<keyword evidence="4 7" id="KW-0238">DNA-binding</keyword>